<dbReference type="GO" id="GO:0042597">
    <property type="term" value="C:periplasmic space"/>
    <property type="evidence" value="ECO:0007669"/>
    <property type="project" value="InterPro"/>
</dbReference>
<dbReference type="AlphaFoldDB" id="A0AAD0WEQ0"/>
<evidence type="ECO:0000313" key="5">
    <source>
        <dbReference type="Proteomes" id="UP000264605"/>
    </source>
</evidence>
<dbReference type="InterPro" id="IPR018950">
    <property type="entry name" value="DiS-bond_isomerase_DsbC/G_N"/>
</dbReference>
<evidence type="ECO:0000259" key="3">
    <source>
        <dbReference type="Pfam" id="PF10411"/>
    </source>
</evidence>
<dbReference type="RefSeq" id="WP_118845488.1">
    <property type="nucleotide sequence ID" value="NZ_CP032092.1"/>
</dbReference>
<dbReference type="Proteomes" id="UP000264605">
    <property type="component" value="Plasmid unnamed2"/>
</dbReference>
<dbReference type="SUPFAM" id="SSF52833">
    <property type="entry name" value="Thioredoxin-like"/>
    <property type="match status" value="1"/>
</dbReference>
<dbReference type="KEGG" id="pdj:D0907_20390"/>
<dbReference type="Pfam" id="PF10411">
    <property type="entry name" value="DsbC_N"/>
    <property type="match status" value="1"/>
</dbReference>
<reference evidence="4 5" key="1">
    <citation type="submission" date="2018-08" db="EMBL/GenBank/DDBJ databases">
        <title>Draft genome sequence of Pseudoalteromonas donghaensis HJ51.</title>
        <authorList>
            <person name="Oh J."/>
            <person name="Roh D."/>
        </authorList>
    </citation>
    <scope>NUCLEOTIDE SEQUENCE [LARGE SCALE GENOMIC DNA]</scope>
    <source>
        <strain evidence="4 5">HJ51</strain>
        <plasmid evidence="4 5">unnamed2</plasmid>
    </source>
</reference>
<feature type="chain" id="PRO_5042179654" description="Thiol:disulfide interchange protein DsbC" evidence="2">
    <location>
        <begin position="26"/>
        <end position="244"/>
    </location>
</feature>
<organism evidence="4 5">
    <name type="scientific">Pseudoalteromonas lipolytica</name>
    <dbReference type="NCBI Taxonomy" id="570156"/>
    <lineage>
        <taxon>Bacteria</taxon>
        <taxon>Pseudomonadati</taxon>
        <taxon>Pseudomonadota</taxon>
        <taxon>Gammaproteobacteria</taxon>
        <taxon>Alteromonadales</taxon>
        <taxon>Pseudoalteromonadaceae</taxon>
        <taxon>Pseudoalteromonas</taxon>
    </lineage>
</organism>
<evidence type="ECO:0000256" key="2">
    <source>
        <dbReference type="SAM" id="SignalP"/>
    </source>
</evidence>
<name>A0AAD0WEQ0_9GAMM</name>
<feature type="domain" description="Disulphide bond isomerase DsbC/G N-terminal" evidence="3">
    <location>
        <begin position="31"/>
        <end position="86"/>
    </location>
</feature>
<sequence>MSLKKKITAIGLLATVSLLSVSSMAKSINPKELKQTLSQKGDIEGIQELPVENLMLVKTKSGLTYFVSKNGRFVFQGLLIDTWFRRTIDELSEARNAHRVPLEKMGVKLDELATLSFGNQDIPKQATIFVDPNCGYCHALFNKIQQSPEKYNVDFVLTAMLGSQSLLESKRLNCAVDKSKAVIDLMNKTKLATEMREDCDAKAVQKAPIVMGLLEARGTPFLVREDGLTFNGLPSDFDAWLEME</sequence>
<dbReference type="InterPro" id="IPR009094">
    <property type="entry name" value="DiS-bond_isomerase_DsbC/G_N_sf"/>
</dbReference>
<gene>
    <name evidence="4" type="ORF">D0907_20390</name>
</gene>
<keyword evidence="2" id="KW-0732">Signal</keyword>
<dbReference type="EMBL" id="CP032092">
    <property type="protein sequence ID" value="AXV67690.1"/>
    <property type="molecule type" value="Genomic_DNA"/>
</dbReference>
<evidence type="ECO:0000256" key="1">
    <source>
        <dbReference type="ARBA" id="ARBA00013829"/>
    </source>
</evidence>
<dbReference type="GeneID" id="99507840"/>
<proteinExistence type="predicted"/>
<dbReference type="PANTHER" id="PTHR35272:SF3">
    <property type="entry name" value="THIOL:DISULFIDE INTERCHANGE PROTEIN DSBC"/>
    <property type="match status" value="1"/>
</dbReference>
<dbReference type="Gene3D" id="3.40.30.10">
    <property type="entry name" value="Glutaredoxin"/>
    <property type="match status" value="1"/>
</dbReference>
<keyword evidence="4" id="KW-0614">Plasmid</keyword>
<dbReference type="InterPro" id="IPR036249">
    <property type="entry name" value="Thioredoxin-like_sf"/>
</dbReference>
<dbReference type="InterPro" id="IPR051470">
    <property type="entry name" value="Thiol:disulfide_interchange"/>
</dbReference>
<feature type="signal peptide" evidence="2">
    <location>
        <begin position="1"/>
        <end position="25"/>
    </location>
</feature>
<dbReference type="SUPFAM" id="SSF54423">
    <property type="entry name" value="DsbC/DsbG N-terminal domain-like"/>
    <property type="match status" value="1"/>
</dbReference>
<protein>
    <recommendedName>
        <fullName evidence="1">Thiol:disulfide interchange protein DsbC</fullName>
    </recommendedName>
</protein>
<evidence type="ECO:0000313" key="4">
    <source>
        <dbReference type="EMBL" id="AXV67690.1"/>
    </source>
</evidence>
<geneLocation type="plasmid" evidence="4 5">
    <name>unnamed2</name>
</geneLocation>
<dbReference type="Gene3D" id="3.10.450.70">
    <property type="entry name" value="Disulphide bond isomerase, DsbC/G, N-terminal"/>
    <property type="match status" value="1"/>
</dbReference>
<accession>A0AAD0WEQ0</accession>
<dbReference type="PANTHER" id="PTHR35272">
    <property type="entry name" value="THIOL:DISULFIDE INTERCHANGE PROTEIN DSBC-RELATED"/>
    <property type="match status" value="1"/>
</dbReference>